<keyword evidence="1" id="KW-0472">Membrane</keyword>
<evidence type="ECO:0000313" key="3">
    <source>
        <dbReference type="Proteomes" id="UP000249005"/>
    </source>
</evidence>
<sequence length="266" mass="30803">MHNYIINDRVLFNTHTGTLSRLDDPRQISTLDNHTKRLFLHLIDSGYQIIPFEQLAQDIHRQPSAETTALLVHMLEGISESFQHINEMEPVLTAYSYGAQLSTDVELKVVASYRTFNNDSQEKPYIAKRPLINATLLSENTSVKTTPKNTVDRILWYYIRAALLVSLFILLLYGALSLFTSKPNYYADYHYQGDYRSCRVFIHNQKPTDLEHLKMRIDELDIDCSSPKNVYSSFPADDRRESFQVCHGDPDKDRTPCLNYYVVKVK</sequence>
<accession>A0A2X4V725</accession>
<reference evidence="2 3" key="1">
    <citation type="submission" date="2018-06" db="EMBL/GenBank/DDBJ databases">
        <authorList>
            <consortium name="Pathogen Informatics"/>
            <person name="Doyle S."/>
        </authorList>
    </citation>
    <scope>NUCLEOTIDE SEQUENCE [LARGE SCALE GENOMIC DNA]</scope>
    <source>
        <strain evidence="2 3">NCTC12151</strain>
    </source>
</reference>
<evidence type="ECO:0000313" key="2">
    <source>
        <dbReference type="EMBL" id="SQI41090.1"/>
    </source>
</evidence>
<keyword evidence="1" id="KW-0812">Transmembrane</keyword>
<dbReference type="EMBL" id="LS483470">
    <property type="protein sequence ID" value="SQI41090.1"/>
    <property type="molecule type" value="Genomic_DNA"/>
</dbReference>
<protein>
    <recommendedName>
        <fullName evidence="4">OmpR/PhoB-type domain-containing protein</fullName>
    </recommendedName>
</protein>
<keyword evidence="3" id="KW-1185">Reference proteome</keyword>
<keyword evidence="1" id="KW-1133">Transmembrane helix</keyword>
<organism evidence="2 3">
    <name type="scientific">Leminorella richardii</name>
    <dbReference type="NCBI Taxonomy" id="158841"/>
    <lineage>
        <taxon>Bacteria</taxon>
        <taxon>Pseudomonadati</taxon>
        <taxon>Pseudomonadota</taxon>
        <taxon>Gammaproteobacteria</taxon>
        <taxon>Enterobacterales</taxon>
        <taxon>Budviciaceae</taxon>
        <taxon>Leminorella</taxon>
    </lineage>
</organism>
<gene>
    <name evidence="2" type="ORF">NCTC12151_01945</name>
</gene>
<evidence type="ECO:0000256" key="1">
    <source>
        <dbReference type="SAM" id="Phobius"/>
    </source>
</evidence>
<evidence type="ECO:0008006" key="4">
    <source>
        <dbReference type="Google" id="ProtNLM"/>
    </source>
</evidence>
<dbReference type="RefSeq" id="WP_111740458.1">
    <property type="nucleotide sequence ID" value="NZ_LR698987.1"/>
</dbReference>
<proteinExistence type="predicted"/>
<feature type="transmembrane region" description="Helical" evidence="1">
    <location>
        <begin position="155"/>
        <end position="176"/>
    </location>
</feature>
<dbReference type="KEGG" id="lri:NCTC12151_01945"/>
<dbReference type="Proteomes" id="UP000249005">
    <property type="component" value="Chromosome 1"/>
</dbReference>
<name>A0A2X4V725_9GAMM</name>
<dbReference type="OrthoDB" id="6636347at2"/>
<dbReference type="AlphaFoldDB" id="A0A2X4V725"/>